<organism evidence="1 2">
    <name type="scientific">Vigna mungo</name>
    <name type="common">Black gram</name>
    <name type="synonym">Phaseolus mungo</name>
    <dbReference type="NCBI Taxonomy" id="3915"/>
    <lineage>
        <taxon>Eukaryota</taxon>
        <taxon>Viridiplantae</taxon>
        <taxon>Streptophyta</taxon>
        <taxon>Embryophyta</taxon>
        <taxon>Tracheophyta</taxon>
        <taxon>Spermatophyta</taxon>
        <taxon>Magnoliopsida</taxon>
        <taxon>eudicotyledons</taxon>
        <taxon>Gunneridae</taxon>
        <taxon>Pentapetalae</taxon>
        <taxon>rosids</taxon>
        <taxon>fabids</taxon>
        <taxon>Fabales</taxon>
        <taxon>Fabaceae</taxon>
        <taxon>Papilionoideae</taxon>
        <taxon>50 kb inversion clade</taxon>
        <taxon>NPAAA clade</taxon>
        <taxon>indigoferoid/millettioid clade</taxon>
        <taxon>Phaseoleae</taxon>
        <taxon>Vigna</taxon>
    </lineage>
</organism>
<gene>
    <name evidence="1" type="ORF">V8G54_034164</name>
</gene>
<evidence type="ECO:0000313" key="1">
    <source>
        <dbReference type="EMBL" id="WVY95076.1"/>
    </source>
</evidence>
<dbReference type="Proteomes" id="UP001374535">
    <property type="component" value="Chromosome 10"/>
</dbReference>
<protein>
    <submittedName>
        <fullName evidence="1">Uncharacterized protein</fullName>
    </submittedName>
</protein>
<name>A0AAQ3MQ97_VIGMU</name>
<proteinExistence type="predicted"/>
<sequence length="127" mass="14187">MEEKTEKVKGEALQIIKALEILPNSWFSISITLSGLSSGLKEKGIDVEIASRTGQFLCLSFFSNSKLCGSFFSKPFSDLCPSLFNKKDFTTSKEKTETTATIHVYEIVGDSREVVSDHRKRPTWICA</sequence>
<keyword evidence="2" id="KW-1185">Reference proteome</keyword>
<dbReference type="AlphaFoldDB" id="A0AAQ3MQ97"/>
<dbReference type="EMBL" id="CP144691">
    <property type="protein sequence ID" value="WVY95076.1"/>
    <property type="molecule type" value="Genomic_DNA"/>
</dbReference>
<accession>A0AAQ3MQ97</accession>
<reference evidence="1 2" key="1">
    <citation type="journal article" date="2023" name="Life. Sci Alliance">
        <title>Evolutionary insights into 3D genome organization and epigenetic landscape of Vigna mungo.</title>
        <authorList>
            <person name="Junaid A."/>
            <person name="Singh B."/>
            <person name="Bhatia S."/>
        </authorList>
    </citation>
    <scope>NUCLEOTIDE SEQUENCE [LARGE SCALE GENOMIC DNA]</scope>
    <source>
        <strain evidence="1">Urdbean</strain>
    </source>
</reference>
<evidence type="ECO:0000313" key="2">
    <source>
        <dbReference type="Proteomes" id="UP001374535"/>
    </source>
</evidence>